<dbReference type="InterPro" id="IPR012337">
    <property type="entry name" value="RNaseH-like_sf"/>
</dbReference>
<dbReference type="Pfam" id="PF13565">
    <property type="entry name" value="HTH_32"/>
    <property type="match status" value="1"/>
</dbReference>
<dbReference type="Pfam" id="PF13936">
    <property type="entry name" value="HTH_38"/>
    <property type="match status" value="1"/>
</dbReference>
<comment type="caution">
    <text evidence="3">The sequence shown here is derived from an EMBL/GenBank/DDBJ whole genome shotgun (WGS) entry which is preliminary data.</text>
</comment>
<sequence length="317" mass="36158">MYKQLIPKQRYTISVLLQKNFSNSYIAGIIGVNVSTVSREKRRNSNSKGVYDPRTAVLKAKRRKARNPGNRSIPLYVRSRVFELIRTEQWSPEQVSGWLEREEGIMVSKSTIYNWVGALSPHTKDNVRKYLRRGGKQTRKASKDVKVPIPNRVSIEQRPEDANGQTMGDWEMDTIVGKDGKGAIVTLVERKSSFMLMEKLDTGKQAVPLAHTVVNLLKELPVPIRTITTDNGSEFAAHEIIARELGTAVYFAHPYCSWEKGAIENMNGLIRQYIPKKTDFRGVSKNYIKEIVEKLNNRPRKKNGFIKPKDMIKTKIV</sequence>
<dbReference type="InterPro" id="IPR053392">
    <property type="entry name" value="Transposase_IS30-like"/>
</dbReference>
<evidence type="ECO:0000256" key="1">
    <source>
        <dbReference type="ARBA" id="ARBA00023172"/>
    </source>
</evidence>
<dbReference type="GO" id="GO:0004803">
    <property type="term" value="F:transposase activity"/>
    <property type="evidence" value="ECO:0007669"/>
    <property type="project" value="TreeGrafter"/>
</dbReference>
<dbReference type="GO" id="GO:0015074">
    <property type="term" value="P:DNA integration"/>
    <property type="evidence" value="ECO:0007669"/>
    <property type="project" value="InterPro"/>
</dbReference>
<dbReference type="Gene3D" id="3.30.420.10">
    <property type="entry name" value="Ribonuclease H-like superfamily/Ribonuclease H"/>
    <property type="match status" value="1"/>
</dbReference>
<feature type="domain" description="Integrase catalytic" evidence="2">
    <location>
        <begin position="155"/>
        <end position="316"/>
    </location>
</feature>
<evidence type="ECO:0000313" key="3">
    <source>
        <dbReference type="EMBL" id="EFA43767.1"/>
    </source>
</evidence>
<dbReference type="PROSITE" id="PS50994">
    <property type="entry name" value="INTEGRASE"/>
    <property type="match status" value="1"/>
</dbReference>
<keyword evidence="4" id="KW-1185">Reference proteome</keyword>
<dbReference type="NCBIfam" id="NF033563">
    <property type="entry name" value="transpos_IS30"/>
    <property type="match status" value="1"/>
</dbReference>
<gene>
    <name evidence="3" type="ORF">HMPREF0645_1781</name>
</gene>
<protein>
    <submittedName>
        <fullName evidence="3">Integrase core domain protein</fullName>
    </submittedName>
</protein>
<dbReference type="RefSeq" id="WP_007173884.1">
    <property type="nucleotide sequence ID" value="NZ_GG704781.1"/>
</dbReference>
<dbReference type="PANTHER" id="PTHR10948:SF23">
    <property type="entry name" value="TRANSPOSASE INSI FOR INSERTION SEQUENCE ELEMENT IS30A-RELATED"/>
    <property type="match status" value="1"/>
</dbReference>
<evidence type="ECO:0000313" key="4">
    <source>
        <dbReference type="Proteomes" id="UP000003160"/>
    </source>
</evidence>
<dbReference type="GO" id="GO:0005829">
    <property type="term" value="C:cytosol"/>
    <property type="evidence" value="ECO:0007669"/>
    <property type="project" value="TreeGrafter"/>
</dbReference>
<dbReference type="eggNOG" id="COG2826">
    <property type="taxonomic scope" value="Bacteria"/>
</dbReference>
<dbReference type="InterPro" id="IPR001584">
    <property type="entry name" value="Integrase_cat-core"/>
</dbReference>
<accession>D1PXU6</accession>
<name>D1PXU6_9BACT</name>
<reference evidence="3 4" key="1">
    <citation type="submission" date="2009-10" db="EMBL/GenBank/DDBJ databases">
        <authorList>
            <person name="Qin X."/>
            <person name="Bachman B."/>
            <person name="Battles P."/>
            <person name="Bell A."/>
            <person name="Bess C."/>
            <person name="Bickham C."/>
            <person name="Chaboub L."/>
            <person name="Chen D."/>
            <person name="Coyle M."/>
            <person name="Deiros D.R."/>
            <person name="Dinh H."/>
            <person name="Forbes L."/>
            <person name="Fowler G."/>
            <person name="Francisco L."/>
            <person name="Fu Q."/>
            <person name="Gubbala S."/>
            <person name="Hale W."/>
            <person name="Han Y."/>
            <person name="Hemphill L."/>
            <person name="Highlander S.K."/>
            <person name="Hirani K."/>
            <person name="Hogues M."/>
            <person name="Jackson L."/>
            <person name="Jakkamsetti A."/>
            <person name="Javaid M."/>
            <person name="Jiang H."/>
            <person name="Korchina V."/>
            <person name="Kovar C."/>
            <person name="Lara F."/>
            <person name="Lee S."/>
            <person name="Mata R."/>
            <person name="Mathew T."/>
            <person name="Moen C."/>
            <person name="Morales K."/>
            <person name="Munidasa M."/>
            <person name="Nazareth L."/>
            <person name="Ngo R."/>
            <person name="Nguyen L."/>
            <person name="Okwuonu G."/>
            <person name="Ongeri F."/>
            <person name="Patil S."/>
            <person name="Petrosino J."/>
            <person name="Pham C."/>
            <person name="Pham P."/>
            <person name="Pu L.-L."/>
            <person name="Puazo M."/>
            <person name="Raj R."/>
            <person name="Reid J."/>
            <person name="Rouhana J."/>
            <person name="Saada N."/>
            <person name="Shang Y."/>
            <person name="Simmons D."/>
            <person name="Thornton R."/>
            <person name="Warren J."/>
            <person name="Weissenberger G."/>
            <person name="Zhang J."/>
            <person name="Zhang L."/>
            <person name="Zhou C."/>
            <person name="Zhu D."/>
            <person name="Muzny D."/>
            <person name="Worley K."/>
            <person name="Gibbs R."/>
        </authorList>
    </citation>
    <scope>NUCLEOTIDE SEQUENCE [LARGE SCALE GENOMIC DNA]</scope>
    <source>
        <strain evidence="3 4">DSM 17361</strain>
    </source>
</reference>
<dbReference type="OrthoDB" id="9803231at2"/>
<organism evidence="3 4">
    <name type="scientific">Hallella bergensis DSM 17361</name>
    <dbReference type="NCBI Taxonomy" id="585502"/>
    <lineage>
        <taxon>Bacteria</taxon>
        <taxon>Pseudomonadati</taxon>
        <taxon>Bacteroidota</taxon>
        <taxon>Bacteroidia</taxon>
        <taxon>Bacteroidales</taxon>
        <taxon>Prevotellaceae</taxon>
        <taxon>Hallella</taxon>
    </lineage>
</organism>
<dbReference type="Pfam" id="PF00665">
    <property type="entry name" value="rve"/>
    <property type="match status" value="1"/>
</dbReference>
<dbReference type="GO" id="GO:0032196">
    <property type="term" value="P:transposition"/>
    <property type="evidence" value="ECO:0007669"/>
    <property type="project" value="TreeGrafter"/>
</dbReference>
<dbReference type="AlphaFoldDB" id="D1PXU6"/>
<dbReference type="PANTHER" id="PTHR10948">
    <property type="entry name" value="TRANSPOSASE"/>
    <property type="match status" value="1"/>
</dbReference>
<dbReference type="InterPro" id="IPR036397">
    <property type="entry name" value="RNaseH_sf"/>
</dbReference>
<dbReference type="InterPro" id="IPR025246">
    <property type="entry name" value="IS30-like_HTH"/>
</dbReference>
<proteinExistence type="predicted"/>
<evidence type="ECO:0000259" key="2">
    <source>
        <dbReference type="PROSITE" id="PS50994"/>
    </source>
</evidence>
<dbReference type="EMBL" id="ACKS01000072">
    <property type="protein sequence ID" value="EFA43767.1"/>
    <property type="molecule type" value="Genomic_DNA"/>
</dbReference>
<dbReference type="SUPFAM" id="SSF53098">
    <property type="entry name" value="Ribonuclease H-like"/>
    <property type="match status" value="1"/>
</dbReference>
<keyword evidence="1" id="KW-0233">DNA recombination</keyword>
<dbReference type="GO" id="GO:0003676">
    <property type="term" value="F:nucleic acid binding"/>
    <property type="evidence" value="ECO:0007669"/>
    <property type="project" value="InterPro"/>
</dbReference>
<dbReference type="HOGENOM" id="CLU_035706_0_1_10"/>
<dbReference type="GO" id="GO:0006310">
    <property type="term" value="P:DNA recombination"/>
    <property type="evidence" value="ECO:0007669"/>
    <property type="project" value="UniProtKB-KW"/>
</dbReference>
<dbReference type="InterPro" id="IPR051917">
    <property type="entry name" value="Transposase-Integrase"/>
</dbReference>
<dbReference type="Proteomes" id="UP000003160">
    <property type="component" value="Unassembled WGS sequence"/>
</dbReference>